<sequence>MIGQVEYGTIAQDHGTVEGWITYHFADGRIGYIPKTVITQYESIQPKNVTVQVDKAYVFAIPSASGSANGSLTKNTTVQALGKSGQWYYISTTDSQGNAIKGFLSGTVAW</sequence>
<gene>
    <name evidence="1" type="ORF">I532_09577</name>
</gene>
<dbReference type="STRING" id="1300222.I532_09577"/>
<organism evidence="1 2">
    <name type="scientific">Brevibacillus borstelensis AK1</name>
    <dbReference type="NCBI Taxonomy" id="1300222"/>
    <lineage>
        <taxon>Bacteria</taxon>
        <taxon>Bacillati</taxon>
        <taxon>Bacillota</taxon>
        <taxon>Bacilli</taxon>
        <taxon>Bacillales</taxon>
        <taxon>Paenibacillaceae</taxon>
        <taxon>Brevibacillus</taxon>
    </lineage>
</organism>
<dbReference type="EMBL" id="APBN01000003">
    <property type="protein sequence ID" value="EMT53019.1"/>
    <property type="molecule type" value="Genomic_DNA"/>
</dbReference>
<evidence type="ECO:0000313" key="1">
    <source>
        <dbReference type="EMBL" id="EMT53019.1"/>
    </source>
</evidence>
<dbReference type="Gene3D" id="2.30.30.40">
    <property type="entry name" value="SH3 Domains"/>
    <property type="match status" value="1"/>
</dbReference>
<name>M8D9S1_9BACL</name>
<dbReference type="AlphaFoldDB" id="M8D9S1"/>
<dbReference type="Proteomes" id="UP000012081">
    <property type="component" value="Unassembled WGS sequence"/>
</dbReference>
<proteinExistence type="predicted"/>
<dbReference type="PATRIC" id="fig|1300222.3.peg.1980"/>
<evidence type="ECO:0008006" key="3">
    <source>
        <dbReference type="Google" id="ProtNLM"/>
    </source>
</evidence>
<protein>
    <recommendedName>
        <fullName evidence="3">SH3b domain-containing protein</fullName>
    </recommendedName>
</protein>
<keyword evidence="2" id="KW-1185">Reference proteome</keyword>
<reference evidence="1 2" key="1">
    <citation type="submission" date="2013-03" db="EMBL/GenBank/DDBJ databases">
        <title>Assembly of a new bacterial strain Brevibacillus borstelensis AK1.</title>
        <authorList>
            <person name="Rajan I."/>
            <person name="PoliReddy D."/>
            <person name="Sugumar T."/>
            <person name="Rathinam K."/>
            <person name="Alqarawi S."/>
            <person name="Khalil A.B."/>
            <person name="Sivakumar N."/>
        </authorList>
    </citation>
    <scope>NUCLEOTIDE SEQUENCE [LARGE SCALE GENOMIC DNA]</scope>
    <source>
        <strain evidence="1 2">AK1</strain>
    </source>
</reference>
<comment type="caution">
    <text evidence="1">The sequence shown here is derived from an EMBL/GenBank/DDBJ whole genome shotgun (WGS) entry which is preliminary data.</text>
</comment>
<evidence type="ECO:0000313" key="2">
    <source>
        <dbReference type="Proteomes" id="UP000012081"/>
    </source>
</evidence>
<accession>M8D9S1</accession>